<sequence>MNVEKLSEKFSEVIKQFLCCVPVKNIRWNGIFEDLTYEEQDVLLSKTVNSELILKRPIQTSYQRAFLKHIIEKLELQGSEIHDNLYSSYGRLVSLPSSTEQYFKHYLVQSGFTVSLKENVNLISDGTTGLRTWQASLVLSEWALQNKNELKDNVVLELGSGIGLTGLIIGMQCSTRCVYLTDCHSSVLKTLCDNLDLNIHGPSGHQTPNVVPNTSDTLKKIQDRCLYGNSSSNIFVLDLPWEHINETECRKLGSIHKVVAADVVFDSDLFEPLINAIKSLAKFSNVEEFIFSCTERNRETLEAFVKQVEEALFDIEECDIPEQYNFIWPTDTPIRIFRFKLRLKKFLQ</sequence>
<dbReference type="Proteomes" id="UP001162162">
    <property type="component" value="Unassembled WGS sequence"/>
</dbReference>
<dbReference type="PANTHER" id="PTHR14614">
    <property type="entry name" value="HEPATOCELLULAR CARCINOMA-ASSOCIATED ANTIGEN"/>
    <property type="match status" value="1"/>
</dbReference>
<keyword evidence="2" id="KW-0808">Transferase</keyword>
<evidence type="ECO:0000313" key="5">
    <source>
        <dbReference type="Proteomes" id="UP001162162"/>
    </source>
</evidence>
<dbReference type="AlphaFoldDB" id="A0AAV8Y8E2"/>
<dbReference type="EMBL" id="JAPWTK010000167">
    <property type="protein sequence ID" value="KAJ8947219.1"/>
    <property type="molecule type" value="Genomic_DNA"/>
</dbReference>
<dbReference type="Pfam" id="PF10294">
    <property type="entry name" value="Methyltransf_16"/>
    <property type="match status" value="2"/>
</dbReference>
<dbReference type="SUPFAM" id="SSF53335">
    <property type="entry name" value="S-adenosyl-L-methionine-dependent methyltransferases"/>
    <property type="match status" value="1"/>
</dbReference>
<organism evidence="4 5">
    <name type="scientific">Aromia moschata</name>
    <dbReference type="NCBI Taxonomy" id="1265417"/>
    <lineage>
        <taxon>Eukaryota</taxon>
        <taxon>Metazoa</taxon>
        <taxon>Ecdysozoa</taxon>
        <taxon>Arthropoda</taxon>
        <taxon>Hexapoda</taxon>
        <taxon>Insecta</taxon>
        <taxon>Pterygota</taxon>
        <taxon>Neoptera</taxon>
        <taxon>Endopterygota</taxon>
        <taxon>Coleoptera</taxon>
        <taxon>Polyphaga</taxon>
        <taxon>Cucujiformia</taxon>
        <taxon>Chrysomeloidea</taxon>
        <taxon>Cerambycidae</taxon>
        <taxon>Cerambycinae</taxon>
        <taxon>Callichromatini</taxon>
        <taxon>Aromia</taxon>
    </lineage>
</organism>
<comment type="similarity">
    <text evidence="1">Belongs to the class I-like SAM-binding methyltransferase superfamily. EEF2KMT family.</text>
</comment>
<feature type="domain" description="FAM86 N-terminal" evidence="3">
    <location>
        <begin position="13"/>
        <end position="90"/>
    </location>
</feature>
<dbReference type="Gene3D" id="3.40.50.150">
    <property type="entry name" value="Vaccinia Virus protein VP39"/>
    <property type="match status" value="1"/>
</dbReference>
<dbReference type="GO" id="GO:0016740">
    <property type="term" value="F:transferase activity"/>
    <property type="evidence" value="ECO:0007669"/>
    <property type="project" value="UniProtKB-KW"/>
</dbReference>
<protein>
    <recommendedName>
        <fullName evidence="3">FAM86 N-terminal domain-containing protein</fullName>
    </recommendedName>
</protein>
<dbReference type="InterPro" id="IPR029426">
    <property type="entry name" value="FAM86_N"/>
</dbReference>
<dbReference type="PANTHER" id="PTHR14614:SF130">
    <property type="entry name" value="PROTEIN-LYSINE N-METHYLTRANSFERASE EEF2KMT"/>
    <property type="match status" value="1"/>
</dbReference>
<dbReference type="InterPro" id="IPR019410">
    <property type="entry name" value="Methyltransf_16"/>
</dbReference>
<evidence type="ECO:0000256" key="1">
    <source>
        <dbReference type="ARBA" id="ARBA00005511"/>
    </source>
</evidence>
<gene>
    <name evidence="4" type="ORF">NQ318_001505</name>
</gene>
<name>A0AAV8Y8E2_9CUCU</name>
<dbReference type="Pfam" id="PF14904">
    <property type="entry name" value="FAM86"/>
    <property type="match status" value="1"/>
</dbReference>
<dbReference type="GO" id="GO:0032991">
    <property type="term" value="C:protein-containing complex"/>
    <property type="evidence" value="ECO:0007669"/>
    <property type="project" value="TreeGrafter"/>
</dbReference>
<accession>A0AAV8Y8E2</accession>
<comment type="caution">
    <text evidence="4">The sequence shown here is derived from an EMBL/GenBank/DDBJ whole genome shotgun (WGS) entry which is preliminary data.</text>
</comment>
<evidence type="ECO:0000256" key="2">
    <source>
        <dbReference type="ARBA" id="ARBA00022679"/>
    </source>
</evidence>
<evidence type="ECO:0000259" key="3">
    <source>
        <dbReference type="Pfam" id="PF14904"/>
    </source>
</evidence>
<reference evidence="4" key="1">
    <citation type="journal article" date="2023" name="Insect Mol. Biol.">
        <title>Genome sequencing provides insights into the evolution of gene families encoding plant cell wall-degrading enzymes in longhorned beetles.</title>
        <authorList>
            <person name="Shin N.R."/>
            <person name="Okamura Y."/>
            <person name="Kirsch R."/>
            <person name="Pauchet Y."/>
        </authorList>
    </citation>
    <scope>NUCLEOTIDE SEQUENCE</scope>
    <source>
        <strain evidence="4">AMC_N1</strain>
    </source>
</reference>
<dbReference type="InterPro" id="IPR029063">
    <property type="entry name" value="SAM-dependent_MTases_sf"/>
</dbReference>
<keyword evidence="5" id="KW-1185">Reference proteome</keyword>
<evidence type="ECO:0000313" key="4">
    <source>
        <dbReference type="EMBL" id="KAJ8947219.1"/>
    </source>
</evidence>
<proteinExistence type="inferred from homology"/>